<dbReference type="Gramene" id="RZC72345">
    <property type="protein sequence ID" value="RZC72345"/>
    <property type="gene ID" value="C5167_035517"/>
</dbReference>
<feature type="compositionally biased region" description="Basic and acidic residues" evidence="1">
    <location>
        <begin position="1"/>
        <end position="15"/>
    </location>
</feature>
<dbReference type="AlphaFoldDB" id="A0A4Y7KKD3"/>
<reference evidence="2 3" key="1">
    <citation type="journal article" date="2018" name="Science">
        <title>The opium poppy genome and morphinan production.</title>
        <authorList>
            <person name="Guo L."/>
            <person name="Winzer T."/>
            <person name="Yang X."/>
            <person name="Li Y."/>
            <person name="Ning Z."/>
            <person name="He Z."/>
            <person name="Teodor R."/>
            <person name="Lu Y."/>
            <person name="Bowser T.A."/>
            <person name="Graham I.A."/>
            <person name="Ye K."/>
        </authorList>
    </citation>
    <scope>NUCLEOTIDE SEQUENCE [LARGE SCALE GENOMIC DNA]</scope>
    <source>
        <strain evidence="3">cv. HN1</strain>
        <tissue evidence="2">Leaves</tissue>
    </source>
</reference>
<organism evidence="2 3">
    <name type="scientific">Papaver somniferum</name>
    <name type="common">Opium poppy</name>
    <dbReference type="NCBI Taxonomy" id="3469"/>
    <lineage>
        <taxon>Eukaryota</taxon>
        <taxon>Viridiplantae</taxon>
        <taxon>Streptophyta</taxon>
        <taxon>Embryophyta</taxon>
        <taxon>Tracheophyta</taxon>
        <taxon>Spermatophyta</taxon>
        <taxon>Magnoliopsida</taxon>
        <taxon>Ranunculales</taxon>
        <taxon>Papaveraceae</taxon>
        <taxon>Papaveroideae</taxon>
        <taxon>Papaver</taxon>
    </lineage>
</organism>
<keyword evidence="3" id="KW-1185">Reference proteome</keyword>
<evidence type="ECO:0000256" key="1">
    <source>
        <dbReference type="SAM" id="MobiDB-lite"/>
    </source>
</evidence>
<dbReference type="Proteomes" id="UP000316621">
    <property type="component" value="Chromosome 7"/>
</dbReference>
<gene>
    <name evidence="2" type="ORF">C5167_035517</name>
</gene>
<evidence type="ECO:0000313" key="2">
    <source>
        <dbReference type="EMBL" id="RZC72345.1"/>
    </source>
</evidence>
<sequence length="44" mass="4923">MTDPEPKVDSDNEYARKKKAAQADTPTSVAPAKIARHLTKQLHY</sequence>
<name>A0A4Y7KKD3_PAPSO</name>
<accession>A0A4Y7KKD3</accession>
<dbReference type="EMBL" id="CM010721">
    <property type="protein sequence ID" value="RZC72345.1"/>
    <property type="molecule type" value="Genomic_DNA"/>
</dbReference>
<feature type="region of interest" description="Disordered" evidence="1">
    <location>
        <begin position="1"/>
        <end position="44"/>
    </location>
</feature>
<feature type="compositionally biased region" description="Basic residues" evidence="1">
    <location>
        <begin position="34"/>
        <end position="44"/>
    </location>
</feature>
<protein>
    <submittedName>
        <fullName evidence="2">Uncharacterized protein</fullName>
    </submittedName>
</protein>
<proteinExistence type="predicted"/>
<evidence type="ECO:0000313" key="3">
    <source>
        <dbReference type="Proteomes" id="UP000316621"/>
    </source>
</evidence>